<dbReference type="Pfam" id="PF00817">
    <property type="entry name" value="IMS"/>
    <property type="match status" value="1"/>
</dbReference>
<dbReference type="InterPro" id="IPR001126">
    <property type="entry name" value="UmuC"/>
</dbReference>
<sequence>MLRHRRHRHQPQTRSNLGRFQAFGSSRGDFSSRHPKTKSYGHICISSGLMAALLVPNDSRIILHLVTLPTPTDCLALTNHIQDYDCFYASVFEAEQPELRLLPLAVQQKQIVVTCNYEARRRGLHKLQLIKDAKRICPDVVIVLGEDLTKFRDASKKLYLLVRSLVWGGRVEKLGFDELFLDVTEMIDYNTGVLNQNDLANSYFHLDRKDPTVGFSYDATRFQGSTFPAMEAAFVAQKDASSLEMRLLVASHLQGHIRSMLEHQIGFTATGGISTSKLLAKLVGNVHKPNGQTTLLPPYTATENHTSNVFQFLDDHEIRKIPGIGSRIAQKLKSHITGQEGIDETITVKDVRHFPGMGPPLLDRILGGPGSVKGIGMRMWSILHGVDNSEVLEGRDVPTQISIEDSYGRLDTLDSVRRELVVLSRSLIRRVRTDLLDMSDDTAPQGRWRAHPRTLRLSTRPRLPPDLGAGRAYSSNRISRSAPLPPFIFNLDVNIDALAERLVRESVFSMFRKLHPEKAGWNLSLLNVAVTNMVESAGDQKQNSGRDIGKMFRQQETVLKDWTVQEPESSSVLPGDSREIESSDDGWDDDEPFGTRSQASEAIRQVTLVDNAIIRTPTHQIDHLSQFDITFALHQDGTRIKLELTPNHDILADDAYVQYVGIDGTIIHAEPINRQEHKVFQGRALVGSGKGRWTPVGWARITVKRDGLEPLFEGAFSVNDDKHHIELQSTYLDKKRPMDAAVEPRNGESMIVYRDSDMSLYTHSELKKRSLSGSEGSEGCSADKLGYNADLTSSIFGYDMNEADGQWGVASLNSMFGLGKRQSSDIGGVTGNTGGVNLKTTIGDSSGCPKTKKVALIGIATDCEFTESFMATNSTPDWIINMVNTASNLYEESFNVSIGLRNLTVSETGCASTGSAATPWNVDCNGGNVTWRLNEFSKWRASSSDGNAYWTLMTNCPTGSEVGVSWMGSLCSSELVTSGANSVAGANVVVRNAGSSWQVFAHETGHTFGAVHDCDESGCKDNLDASSQCCPMSSSTCDAGAKYIMNPYAQNTMTKFSDCTIGNICSAIGKNSIKSSCLSDNRGVVTISGSQCGNGIVEGDEECDCGDEESCAGNSCCDAKTCKFKDNSVCDDSNDSCCSQCQFASASTICRASTGECDIAETCSGTSSSCPANKYKDDGAACGDEGQKLTCASGQCTSRDYQCRTVIGSMLNTNDSWACENTGYPSCNLLCGTSSLPHTFGTTECYKMNQNYLDGTPCDAGGRCNAGQCKGSSALGWIRQHEKLVIGVCVGGGTLLLLIIFFCIYSRCKRNSQLRKARKAIPPGTYRRYNGPQPDHRPMDQWHGYRNGGYQNVPPPGPPPQYS</sequence>
<accession>A0A9W9XVW6</accession>
<organism evidence="10 11">
    <name type="scientific">Penicillium fimorum</name>
    <dbReference type="NCBI Taxonomy" id="1882269"/>
    <lineage>
        <taxon>Eukaryota</taxon>
        <taxon>Fungi</taxon>
        <taxon>Dikarya</taxon>
        <taxon>Ascomycota</taxon>
        <taxon>Pezizomycotina</taxon>
        <taxon>Eurotiomycetes</taxon>
        <taxon>Eurotiomycetidae</taxon>
        <taxon>Eurotiales</taxon>
        <taxon>Aspergillaceae</taxon>
        <taxon>Penicillium</taxon>
    </lineage>
</organism>
<feature type="active site" evidence="4">
    <location>
        <position position="1003"/>
    </location>
</feature>
<comment type="caution">
    <text evidence="10">The sequence shown here is derived from an EMBL/GenBank/DDBJ whole genome shotgun (WGS) entry which is preliminary data.</text>
</comment>
<feature type="region of interest" description="Disordered" evidence="5">
    <location>
        <begin position="564"/>
        <end position="596"/>
    </location>
</feature>
<keyword evidence="4" id="KW-0862">Zinc</keyword>
<dbReference type="CDD" id="cd04271">
    <property type="entry name" value="ZnMc_ADAM_fungal"/>
    <property type="match status" value="1"/>
</dbReference>
<dbReference type="InterPro" id="IPR001762">
    <property type="entry name" value="Disintegrin_dom"/>
</dbReference>
<keyword evidence="6" id="KW-1133">Transmembrane helix</keyword>
<comment type="function">
    <text evidence="2">Probable zinc protease.</text>
</comment>
<dbReference type="SUPFAM" id="SSF56672">
    <property type="entry name" value="DNA/RNA polymerases"/>
    <property type="match status" value="1"/>
</dbReference>
<dbReference type="EMBL" id="JAPWDS010000003">
    <property type="protein sequence ID" value="KAJ5504328.1"/>
    <property type="molecule type" value="Genomic_DNA"/>
</dbReference>
<evidence type="ECO:0000256" key="5">
    <source>
        <dbReference type="SAM" id="MobiDB-lite"/>
    </source>
</evidence>
<dbReference type="GO" id="GO:0006281">
    <property type="term" value="P:DNA repair"/>
    <property type="evidence" value="ECO:0007669"/>
    <property type="project" value="InterPro"/>
</dbReference>
<feature type="compositionally biased region" description="Acidic residues" evidence="5">
    <location>
        <begin position="582"/>
        <end position="592"/>
    </location>
</feature>
<name>A0A9W9XVW6_9EURO</name>
<feature type="domain" description="UmuC" evidence="7">
    <location>
        <begin position="83"/>
        <end position="325"/>
    </location>
</feature>
<dbReference type="InterPro" id="IPR024079">
    <property type="entry name" value="MetalloPept_cat_dom_sf"/>
</dbReference>
<dbReference type="PANTHER" id="PTHR46404">
    <property type="entry name" value="DNA POLYMERASE IOTA"/>
    <property type="match status" value="1"/>
</dbReference>
<dbReference type="InterPro" id="IPR043502">
    <property type="entry name" value="DNA/RNA_pol_sf"/>
</dbReference>
<feature type="region of interest" description="Disordered" evidence="5">
    <location>
        <begin position="1323"/>
        <end position="1363"/>
    </location>
</feature>
<dbReference type="InterPro" id="IPR034028">
    <property type="entry name" value="ZnMc_ADAM_fungal"/>
</dbReference>
<evidence type="ECO:0000256" key="4">
    <source>
        <dbReference type="PROSITE-ProRule" id="PRU00276"/>
    </source>
</evidence>
<dbReference type="GO" id="GO:0006508">
    <property type="term" value="P:proteolysis"/>
    <property type="evidence" value="ECO:0007669"/>
    <property type="project" value="InterPro"/>
</dbReference>
<feature type="binding site" evidence="4">
    <location>
        <position position="1002"/>
    </location>
    <ligand>
        <name>Zn(2+)</name>
        <dbReference type="ChEBI" id="CHEBI:29105"/>
        <note>catalytic</note>
    </ligand>
</feature>
<keyword evidence="11" id="KW-1185">Reference proteome</keyword>
<proteinExistence type="predicted"/>
<dbReference type="Gene3D" id="3.40.1170.60">
    <property type="match status" value="1"/>
</dbReference>
<dbReference type="SUPFAM" id="SSF55486">
    <property type="entry name" value="Metalloproteases ('zincins'), catalytic domain"/>
    <property type="match status" value="1"/>
</dbReference>
<feature type="transmembrane region" description="Helical" evidence="6">
    <location>
        <begin position="1284"/>
        <end position="1305"/>
    </location>
</feature>
<evidence type="ECO:0000259" key="7">
    <source>
        <dbReference type="PROSITE" id="PS50173"/>
    </source>
</evidence>
<evidence type="ECO:0000313" key="10">
    <source>
        <dbReference type="EMBL" id="KAJ5504328.1"/>
    </source>
</evidence>
<evidence type="ECO:0000313" key="11">
    <source>
        <dbReference type="Proteomes" id="UP001149954"/>
    </source>
</evidence>
<evidence type="ECO:0000256" key="6">
    <source>
        <dbReference type="SAM" id="Phobius"/>
    </source>
</evidence>
<reference evidence="10" key="1">
    <citation type="submission" date="2022-12" db="EMBL/GenBank/DDBJ databases">
        <authorList>
            <person name="Petersen C."/>
        </authorList>
    </citation>
    <scope>NUCLEOTIDE SEQUENCE</scope>
    <source>
        <strain evidence="10">IBT 29495</strain>
    </source>
</reference>
<dbReference type="GO" id="GO:0003887">
    <property type="term" value="F:DNA-directed DNA polymerase activity"/>
    <property type="evidence" value="ECO:0007669"/>
    <property type="project" value="TreeGrafter"/>
</dbReference>
<protein>
    <recommendedName>
        <fullName evidence="3">Disintegrin and metalloproteinase domain-containing protein B</fullName>
    </recommendedName>
</protein>
<feature type="domain" description="Peptidase M12B" evidence="9">
    <location>
        <begin position="852"/>
        <end position="1064"/>
    </location>
</feature>
<keyword evidence="1" id="KW-1015">Disulfide bond</keyword>
<dbReference type="InterPro" id="IPR036775">
    <property type="entry name" value="DNA_pol_Y-fam_lit_finger_sf"/>
</dbReference>
<comment type="caution">
    <text evidence="4">Lacks conserved residue(s) required for the propagation of feature annotation.</text>
</comment>
<dbReference type="Pfam" id="PF00200">
    <property type="entry name" value="Disintegrin"/>
    <property type="match status" value="1"/>
</dbReference>
<keyword evidence="6" id="KW-0812">Transmembrane</keyword>
<dbReference type="GO" id="GO:0070987">
    <property type="term" value="P:error-free translesion synthesis"/>
    <property type="evidence" value="ECO:0007669"/>
    <property type="project" value="UniProtKB-ARBA"/>
</dbReference>
<feature type="compositionally biased region" description="Basic residues" evidence="5">
    <location>
        <begin position="1"/>
        <end position="11"/>
    </location>
</feature>
<dbReference type="GO" id="GO:0003684">
    <property type="term" value="F:damaged DNA binding"/>
    <property type="evidence" value="ECO:0007669"/>
    <property type="project" value="InterPro"/>
</dbReference>
<gene>
    <name evidence="10" type="ORF">N7463_007202</name>
</gene>
<feature type="domain" description="Disintegrin" evidence="8">
    <location>
        <begin position="1089"/>
        <end position="1178"/>
    </location>
</feature>
<dbReference type="GO" id="GO:0046872">
    <property type="term" value="F:metal ion binding"/>
    <property type="evidence" value="ECO:0007669"/>
    <property type="project" value="UniProtKB-KW"/>
</dbReference>
<dbReference type="SMART" id="SM00050">
    <property type="entry name" value="DISIN"/>
    <property type="match status" value="1"/>
</dbReference>
<dbReference type="FunFam" id="3.40.1170.60:FF:000006">
    <property type="entry name" value="DNA polymerase iota"/>
    <property type="match status" value="1"/>
</dbReference>
<feature type="region of interest" description="Disordered" evidence="5">
    <location>
        <begin position="1"/>
        <end position="34"/>
    </location>
</feature>
<evidence type="ECO:0000259" key="8">
    <source>
        <dbReference type="PROSITE" id="PS50214"/>
    </source>
</evidence>
<dbReference type="PROSITE" id="PS50215">
    <property type="entry name" value="ADAM_MEPRO"/>
    <property type="match status" value="1"/>
</dbReference>
<dbReference type="Gene3D" id="3.30.70.270">
    <property type="match status" value="1"/>
</dbReference>
<evidence type="ECO:0000256" key="2">
    <source>
        <dbReference type="ARBA" id="ARBA00056552"/>
    </source>
</evidence>
<dbReference type="FunFam" id="4.10.70.10:FF:000003">
    <property type="entry name" value="Disintegrin and metalloproteinase domain-containing protein 17"/>
    <property type="match status" value="1"/>
</dbReference>
<dbReference type="Gene3D" id="4.10.70.10">
    <property type="entry name" value="Disintegrin domain"/>
    <property type="match status" value="1"/>
</dbReference>
<dbReference type="Pfam" id="PF13688">
    <property type="entry name" value="Reprolysin_5"/>
    <property type="match status" value="1"/>
</dbReference>
<dbReference type="InterPro" id="IPR043128">
    <property type="entry name" value="Rev_trsase/Diguanyl_cyclase"/>
</dbReference>
<feature type="binding site" evidence="4">
    <location>
        <position position="1006"/>
    </location>
    <ligand>
        <name>Zn(2+)</name>
        <dbReference type="ChEBI" id="CHEBI:29105"/>
        <note>catalytic</note>
    </ligand>
</feature>
<dbReference type="SUPFAM" id="SSF57552">
    <property type="entry name" value="Blood coagulation inhibitor (disintegrin)"/>
    <property type="match status" value="1"/>
</dbReference>
<dbReference type="PANTHER" id="PTHR46404:SF1">
    <property type="entry name" value="DNA POLYMERASE IOTA"/>
    <property type="match status" value="1"/>
</dbReference>
<evidence type="ECO:0000259" key="9">
    <source>
        <dbReference type="PROSITE" id="PS50215"/>
    </source>
</evidence>
<evidence type="ECO:0000256" key="3">
    <source>
        <dbReference type="ARBA" id="ARBA00074021"/>
    </source>
</evidence>
<dbReference type="InterPro" id="IPR001590">
    <property type="entry name" value="Peptidase_M12B"/>
</dbReference>
<keyword evidence="6" id="KW-0472">Membrane</keyword>
<dbReference type="Proteomes" id="UP001149954">
    <property type="component" value="Unassembled WGS sequence"/>
</dbReference>
<dbReference type="GO" id="GO:0004222">
    <property type="term" value="F:metalloendopeptidase activity"/>
    <property type="evidence" value="ECO:0007669"/>
    <property type="project" value="InterPro"/>
</dbReference>
<feature type="compositionally biased region" description="Pro residues" evidence="5">
    <location>
        <begin position="1353"/>
        <end position="1363"/>
    </location>
</feature>
<dbReference type="InterPro" id="IPR017961">
    <property type="entry name" value="DNA_pol_Y-fam_little_finger"/>
</dbReference>
<evidence type="ECO:0000256" key="1">
    <source>
        <dbReference type="ARBA" id="ARBA00023157"/>
    </source>
</evidence>
<dbReference type="PROSITE" id="PS50214">
    <property type="entry name" value="DISINTEGRIN_2"/>
    <property type="match status" value="1"/>
</dbReference>
<dbReference type="Pfam" id="PF11799">
    <property type="entry name" value="IMS_C"/>
    <property type="match status" value="1"/>
</dbReference>
<dbReference type="OrthoDB" id="5951731at2759"/>
<keyword evidence="4" id="KW-0479">Metal-binding</keyword>
<dbReference type="PROSITE" id="PS50173">
    <property type="entry name" value="UMUC"/>
    <property type="match status" value="1"/>
</dbReference>
<dbReference type="Gene3D" id="3.30.1490.100">
    <property type="entry name" value="DNA polymerase, Y-family, little finger domain"/>
    <property type="match status" value="1"/>
</dbReference>
<feature type="binding site" evidence="4">
    <location>
        <position position="1012"/>
    </location>
    <ligand>
        <name>Zn(2+)</name>
        <dbReference type="ChEBI" id="CHEBI:29105"/>
        <note>catalytic</note>
    </ligand>
</feature>
<dbReference type="InterPro" id="IPR036436">
    <property type="entry name" value="Disintegrin_dom_sf"/>
</dbReference>
<dbReference type="Gene3D" id="3.40.390.10">
    <property type="entry name" value="Collagenase (Catalytic Domain)"/>
    <property type="match status" value="1"/>
</dbReference>
<reference evidence="10" key="2">
    <citation type="journal article" date="2023" name="IMA Fungus">
        <title>Comparative genomic study of the Penicillium genus elucidates a diverse pangenome and 15 lateral gene transfer events.</title>
        <authorList>
            <person name="Petersen C."/>
            <person name="Sorensen T."/>
            <person name="Nielsen M.R."/>
            <person name="Sondergaard T.E."/>
            <person name="Sorensen J.L."/>
            <person name="Fitzpatrick D.A."/>
            <person name="Frisvad J.C."/>
            <person name="Nielsen K.L."/>
        </authorList>
    </citation>
    <scope>NUCLEOTIDE SEQUENCE</scope>
    <source>
        <strain evidence="10">IBT 29495</strain>
    </source>
</reference>